<sequence>MQNECVEAINSHLALKTQELQECQIKHQYSSCMQCEQMLECPLRLSYVEDVYLSMNKGNGGSFEF</sequence>
<organism evidence="1 2">
    <name type="scientific">Helicobacter valdiviensis</name>
    <dbReference type="NCBI Taxonomy" id="1458358"/>
    <lineage>
        <taxon>Bacteria</taxon>
        <taxon>Pseudomonadati</taxon>
        <taxon>Campylobacterota</taxon>
        <taxon>Epsilonproteobacteria</taxon>
        <taxon>Campylobacterales</taxon>
        <taxon>Helicobacteraceae</taxon>
        <taxon>Helicobacter</taxon>
    </lineage>
</organism>
<gene>
    <name evidence="1" type="ORF">B6S12_09005</name>
</gene>
<accession>A0A2W6NJA9</accession>
<comment type="caution">
    <text evidence="1">The sequence shown here is derived from an EMBL/GenBank/DDBJ whole genome shotgun (WGS) entry which is preliminary data.</text>
</comment>
<protein>
    <submittedName>
        <fullName evidence="1">Uncharacterized protein</fullName>
    </submittedName>
</protein>
<dbReference type="Proteomes" id="UP000249746">
    <property type="component" value="Unassembled WGS sequence"/>
</dbReference>
<proteinExistence type="predicted"/>
<name>A0A2W6NJA9_9HELI</name>
<dbReference type="AlphaFoldDB" id="A0A2W6NJA9"/>
<dbReference type="EMBL" id="NBIU01000034">
    <property type="protein sequence ID" value="PZT47456.1"/>
    <property type="molecule type" value="Genomic_DNA"/>
</dbReference>
<evidence type="ECO:0000313" key="2">
    <source>
        <dbReference type="Proteomes" id="UP000249746"/>
    </source>
</evidence>
<keyword evidence="2" id="KW-1185">Reference proteome</keyword>
<reference evidence="1 2" key="1">
    <citation type="submission" date="2017-03" db="EMBL/GenBank/DDBJ databases">
        <title>Genomic and clinical evidence uncovers the enterohepatic species Helicobacter valdiviensis as a potential human intestinal pathogen.</title>
        <authorList>
            <person name="Fresia P."/>
            <person name="Jara R."/>
            <person name="Sierra R."/>
            <person name="Ferres I."/>
            <person name="Greif G."/>
            <person name="Iraola G."/>
            <person name="Collado L."/>
        </authorList>
    </citation>
    <scope>NUCLEOTIDE SEQUENCE [LARGE SCALE GENOMIC DNA]</scope>
    <source>
        <strain evidence="1 2">WBE14</strain>
    </source>
</reference>
<evidence type="ECO:0000313" key="1">
    <source>
        <dbReference type="EMBL" id="PZT47456.1"/>
    </source>
</evidence>